<evidence type="ECO:0000256" key="2">
    <source>
        <dbReference type="RuleBase" id="RU003719"/>
    </source>
</evidence>
<feature type="domain" description="D-isomer specific 2-hydroxyacid dehydrogenase catalytic" evidence="3">
    <location>
        <begin position="48"/>
        <end position="94"/>
    </location>
</feature>
<accession>A0A0G0PSH8</accession>
<evidence type="ECO:0000259" key="4">
    <source>
        <dbReference type="Pfam" id="PF02826"/>
    </source>
</evidence>
<proteinExistence type="inferred from homology"/>
<dbReference type="EMBL" id="LBXN01000091">
    <property type="protein sequence ID" value="KKR30873.1"/>
    <property type="molecule type" value="Genomic_DNA"/>
</dbReference>
<dbReference type="InterPro" id="IPR029752">
    <property type="entry name" value="D-isomer_DH_CS1"/>
</dbReference>
<dbReference type="SUPFAM" id="SSF52283">
    <property type="entry name" value="Formate/glycerate dehydrogenase catalytic domain-like"/>
    <property type="match status" value="1"/>
</dbReference>
<dbReference type="GO" id="GO:0030267">
    <property type="term" value="F:glyoxylate reductase (NADPH) activity"/>
    <property type="evidence" value="ECO:0007669"/>
    <property type="project" value="TreeGrafter"/>
</dbReference>
<dbReference type="GO" id="GO:0051287">
    <property type="term" value="F:NAD binding"/>
    <property type="evidence" value="ECO:0007669"/>
    <property type="project" value="InterPro"/>
</dbReference>
<comment type="similarity">
    <text evidence="2">Belongs to the D-isomer specific 2-hydroxyacid dehydrogenase family.</text>
</comment>
<name>A0A0G0PSH8_9BACT</name>
<keyword evidence="1 2" id="KW-0560">Oxidoreductase</keyword>
<evidence type="ECO:0000259" key="3">
    <source>
        <dbReference type="Pfam" id="PF00389"/>
    </source>
</evidence>
<comment type="caution">
    <text evidence="5">The sequence shown here is derived from an EMBL/GenBank/DDBJ whole genome shotgun (WGS) entry which is preliminary data.</text>
</comment>
<dbReference type="InterPro" id="IPR050223">
    <property type="entry name" value="D-isomer_2-hydroxyacid_DH"/>
</dbReference>
<dbReference type="PANTHER" id="PTHR10996">
    <property type="entry name" value="2-HYDROXYACID DEHYDROGENASE-RELATED"/>
    <property type="match status" value="1"/>
</dbReference>
<evidence type="ECO:0000313" key="6">
    <source>
        <dbReference type="Proteomes" id="UP000034539"/>
    </source>
</evidence>
<dbReference type="Pfam" id="PF00389">
    <property type="entry name" value="2-Hacid_dh"/>
    <property type="match status" value="1"/>
</dbReference>
<dbReference type="AlphaFoldDB" id="A0A0G0PSH8"/>
<evidence type="ECO:0000256" key="1">
    <source>
        <dbReference type="ARBA" id="ARBA00023002"/>
    </source>
</evidence>
<dbReference type="Proteomes" id="UP000034539">
    <property type="component" value="Unassembled WGS sequence"/>
</dbReference>
<dbReference type="PANTHER" id="PTHR10996:SF283">
    <property type="entry name" value="GLYOXYLATE_HYDROXYPYRUVATE REDUCTASE B"/>
    <property type="match status" value="1"/>
</dbReference>
<organism evidence="5 6">
    <name type="scientific">Candidatus Gottesmanbacteria bacterium GW2011_GWC2_39_8</name>
    <dbReference type="NCBI Taxonomy" id="1618450"/>
    <lineage>
        <taxon>Bacteria</taxon>
        <taxon>Candidatus Gottesmaniibacteriota</taxon>
    </lineage>
</organism>
<evidence type="ECO:0000313" key="5">
    <source>
        <dbReference type="EMBL" id="KKR30873.1"/>
    </source>
</evidence>
<gene>
    <name evidence="5" type="ORF">UT63_C0091G0006</name>
</gene>
<dbReference type="InterPro" id="IPR006139">
    <property type="entry name" value="D-isomer_2_OHA_DH_cat_dom"/>
</dbReference>
<feature type="domain" description="D-isomer specific 2-hydroxyacid dehydrogenase NAD-binding" evidence="4">
    <location>
        <begin position="96"/>
        <end position="161"/>
    </location>
</feature>
<dbReference type="Pfam" id="PF02826">
    <property type="entry name" value="2-Hacid_dh_C"/>
    <property type="match status" value="1"/>
</dbReference>
<protein>
    <submittedName>
        <fullName evidence="5">D-isomer specific 2-hydroxyacid dehydrogenase NAD-binding protein</fullName>
    </submittedName>
</protein>
<dbReference type="GO" id="GO:0005829">
    <property type="term" value="C:cytosol"/>
    <property type="evidence" value="ECO:0007669"/>
    <property type="project" value="TreeGrafter"/>
</dbReference>
<dbReference type="PROSITE" id="PS00065">
    <property type="entry name" value="D_2_HYDROXYACID_DH_1"/>
    <property type="match status" value="1"/>
</dbReference>
<dbReference type="SUPFAM" id="SSF51735">
    <property type="entry name" value="NAD(P)-binding Rossmann-fold domains"/>
    <property type="match status" value="1"/>
</dbReference>
<feature type="non-terminal residue" evidence="5">
    <location>
        <position position="161"/>
    </location>
</feature>
<dbReference type="GO" id="GO:0016618">
    <property type="term" value="F:hydroxypyruvate reductase [NAD(P)H] activity"/>
    <property type="evidence" value="ECO:0007669"/>
    <property type="project" value="TreeGrafter"/>
</dbReference>
<dbReference type="InterPro" id="IPR006140">
    <property type="entry name" value="D-isomer_DH_NAD-bd"/>
</dbReference>
<reference evidence="5 6" key="1">
    <citation type="journal article" date="2015" name="Nature">
        <title>rRNA introns, odd ribosomes, and small enigmatic genomes across a large radiation of phyla.</title>
        <authorList>
            <person name="Brown C.T."/>
            <person name="Hug L.A."/>
            <person name="Thomas B.C."/>
            <person name="Sharon I."/>
            <person name="Castelle C.J."/>
            <person name="Singh A."/>
            <person name="Wilkins M.J."/>
            <person name="Williams K.H."/>
            <person name="Banfield J.F."/>
        </authorList>
    </citation>
    <scope>NUCLEOTIDE SEQUENCE [LARGE SCALE GENOMIC DNA]</scope>
</reference>
<dbReference type="Gene3D" id="3.40.50.720">
    <property type="entry name" value="NAD(P)-binding Rossmann-like Domain"/>
    <property type="match status" value="2"/>
</dbReference>
<sequence length="161" mass="18295">MGHEIEFIRGEDIDLESLPGLFSDDEYILVVNPTYLKDNWGAFPVERVQRMRGLKALCLTTSSFSWVDSRKLAEMGIVVTNIPDAPTEAVAEFNIFMMLSLLRKLPLVIKNDWKMDYDNFLNGEVRGLTAGIVGFGRIGQRTAQLCQGLDMKVCFWNRSKK</sequence>
<dbReference type="InterPro" id="IPR036291">
    <property type="entry name" value="NAD(P)-bd_dom_sf"/>
</dbReference>